<sequence length="270" mass="30086">MSRKPASQAEDDPRAHNYMKFSYGRDDRKKLIWMIRDTNNPAPDPVLSNTEHDVTRALDSQAEDSAVSPSNFFSAGVTKSNSNLDINGPLNTTGGVYWTSNTKEAMKCPPAKRPPRYDYEPGTIWVNNVLPSDGKEAFRQAFVWSAHEEWVDVPGQPIEGGSAVFPHPQHADSWFEMEIGGPPKWLKYDTITRKNKRKRNEEKEDPEVIAAASATKRSKVAIDPNPVGRAPREATPFRFTDPAPSTKRPRTRPTNSKNTTVLVPNSGGTL</sequence>
<feature type="region of interest" description="Disordered" evidence="1">
    <location>
        <begin position="194"/>
        <end position="270"/>
    </location>
</feature>
<evidence type="ECO:0000313" key="3">
    <source>
        <dbReference type="Proteomes" id="UP001437256"/>
    </source>
</evidence>
<accession>A0ABR2ZGM7</accession>
<dbReference type="Proteomes" id="UP001437256">
    <property type="component" value="Unassembled WGS sequence"/>
</dbReference>
<organism evidence="2 3">
    <name type="scientific">Marasmius tenuissimus</name>
    <dbReference type="NCBI Taxonomy" id="585030"/>
    <lineage>
        <taxon>Eukaryota</taxon>
        <taxon>Fungi</taxon>
        <taxon>Dikarya</taxon>
        <taxon>Basidiomycota</taxon>
        <taxon>Agaricomycotina</taxon>
        <taxon>Agaricomycetes</taxon>
        <taxon>Agaricomycetidae</taxon>
        <taxon>Agaricales</taxon>
        <taxon>Marasmiineae</taxon>
        <taxon>Marasmiaceae</taxon>
        <taxon>Marasmius</taxon>
    </lineage>
</organism>
<keyword evidence="3" id="KW-1185">Reference proteome</keyword>
<feature type="region of interest" description="Disordered" evidence="1">
    <location>
        <begin position="1"/>
        <end position="21"/>
    </location>
</feature>
<comment type="caution">
    <text evidence="2">The sequence shown here is derived from an EMBL/GenBank/DDBJ whole genome shotgun (WGS) entry which is preliminary data.</text>
</comment>
<dbReference type="EMBL" id="JBBXMP010000160">
    <property type="protein sequence ID" value="KAL0060810.1"/>
    <property type="molecule type" value="Genomic_DNA"/>
</dbReference>
<reference evidence="2 3" key="1">
    <citation type="submission" date="2024-05" db="EMBL/GenBank/DDBJ databases">
        <title>A draft genome resource for the thread blight pathogen Marasmius tenuissimus strain MS-2.</title>
        <authorList>
            <person name="Yulfo-Soto G.E."/>
            <person name="Baruah I.K."/>
            <person name="Amoako-Attah I."/>
            <person name="Bukari Y."/>
            <person name="Meinhardt L.W."/>
            <person name="Bailey B.A."/>
            <person name="Cohen S.P."/>
        </authorList>
    </citation>
    <scope>NUCLEOTIDE SEQUENCE [LARGE SCALE GENOMIC DNA]</scope>
    <source>
        <strain evidence="2 3">MS-2</strain>
    </source>
</reference>
<proteinExistence type="predicted"/>
<feature type="compositionally biased region" description="Polar residues" evidence="1">
    <location>
        <begin position="252"/>
        <end position="270"/>
    </location>
</feature>
<evidence type="ECO:0000313" key="2">
    <source>
        <dbReference type="EMBL" id="KAL0060810.1"/>
    </source>
</evidence>
<protein>
    <submittedName>
        <fullName evidence="2">Uncharacterized protein</fullName>
    </submittedName>
</protein>
<evidence type="ECO:0000256" key="1">
    <source>
        <dbReference type="SAM" id="MobiDB-lite"/>
    </source>
</evidence>
<name>A0ABR2ZGM7_9AGAR</name>
<gene>
    <name evidence="2" type="ORF">AAF712_012403</name>
</gene>